<evidence type="ECO:0000313" key="12">
    <source>
        <dbReference type="Proteomes" id="UP001621964"/>
    </source>
</evidence>
<evidence type="ECO:0000256" key="8">
    <source>
        <dbReference type="ARBA" id="ARBA00023118"/>
    </source>
</evidence>
<name>A0ABW8Q1K5_9NEIS</name>
<dbReference type="PROSITE" id="PS51643">
    <property type="entry name" value="HD_CAS3"/>
    <property type="match status" value="1"/>
</dbReference>
<evidence type="ECO:0000256" key="4">
    <source>
        <dbReference type="ARBA" id="ARBA00022741"/>
    </source>
</evidence>
<evidence type="ECO:0000256" key="7">
    <source>
        <dbReference type="ARBA" id="ARBA00022840"/>
    </source>
</evidence>
<feature type="compositionally biased region" description="Basic and acidic residues" evidence="9">
    <location>
        <begin position="509"/>
        <end position="521"/>
    </location>
</feature>
<evidence type="ECO:0000256" key="2">
    <source>
        <dbReference type="ARBA" id="ARBA00009046"/>
    </source>
</evidence>
<protein>
    <submittedName>
        <fullName evidence="11">Type I-F CRISPR-associated helicase Cas3f</fullName>
    </submittedName>
</protein>
<keyword evidence="3" id="KW-0479">Metal-binding</keyword>
<dbReference type="InterPro" id="IPR048823">
    <property type="entry name" value="Cas3_I-F_Cas2"/>
</dbReference>
<keyword evidence="7" id="KW-0067">ATP-binding</keyword>
<evidence type="ECO:0000256" key="3">
    <source>
        <dbReference type="ARBA" id="ARBA00022723"/>
    </source>
</evidence>
<evidence type="ECO:0000256" key="6">
    <source>
        <dbReference type="ARBA" id="ARBA00022806"/>
    </source>
</evidence>
<dbReference type="InterPro" id="IPR006483">
    <property type="entry name" value="CRISPR-assoc_Cas3_HD"/>
</dbReference>
<dbReference type="Pfam" id="PF21384">
    <property type="entry name" value="Cas3_I-F_Cas2"/>
    <property type="match status" value="1"/>
</dbReference>
<organism evidence="11 12">
    <name type="scientific">Neisseria oralis</name>
    <dbReference type="NCBI Taxonomy" id="1107316"/>
    <lineage>
        <taxon>Bacteria</taxon>
        <taxon>Pseudomonadati</taxon>
        <taxon>Pseudomonadota</taxon>
        <taxon>Betaproteobacteria</taxon>
        <taxon>Neisseriales</taxon>
        <taxon>Neisseriaceae</taxon>
        <taxon>Neisseria</taxon>
    </lineage>
</organism>
<feature type="region of interest" description="Disordered" evidence="9">
    <location>
        <begin position="509"/>
        <end position="537"/>
    </location>
</feature>
<dbReference type="InterPro" id="IPR054712">
    <property type="entry name" value="Cas3-like_dom"/>
</dbReference>
<dbReference type="RefSeq" id="WP_405385236.1">
    <property type="nucleotide sequence ID" value="NZ_JBJGEB010000001.1"/>
</dbReference>
<reference evidence="11 12" key="1">
    <citation type="submission" date="2024-11" db="EMBL/GenBank/DDBJ databases">
        <authorList>
            <person name="Mikucki A.G."/>
            <person name="Kahler C.M."/>
        </authorList>
    </citation>
    <scope>NUCLEOTIDE SEQUENCE [LARGE SCALE GENOMIC DNA]</scope>
    <source>
        <strain evidence="11 12">EXNM717</strain>
    </source>
</reference>
<dbReference type="NCBIfam" id="TIGR02562">
    <property type="entry name" value="cas3_yersinia"/>
    <property type="match status" value="1"/>
</dbReference>
<keyword evidence="6" id="KW-0347">Helicase</keyword>
<keyword evidence="4" id="KW-0547">Nucleotide-binding</keyword>
<dbReference type="SUPFAM" id="SSF52540">
    <property type="entry name" value="P-loop containing nucleoside triphosphate hydrolases"/>
    <property type="match status" value="1"/>
</dbReference>
<accession>A0ABW8Q1K5</accession>
<evidence type="ECO:0000259" key="10">
    <source>
        <dbReference type="PROSITE" id="PS51643"/>
    </source>
</evidence>
<dbReference type="Gene3D" id="1.10.3210.30">
    <property type="match status" value="1"/>
</dbReference>
<gene>
    <name evidence="11" type="primary">cas3f</name>
    <name evidence="11" type="ORF">ACI43T_00525</name>
</gene>
<feature type="domain" description="HD Cas3-type" evidence="10">
    <location>
        <begin position="98"/>
        <end position="335"/>
    </location>
</feature>
<dbReference type="InterPro" id="IPR038257">
    <property type="entry name" value="CRISPR-assoc_Cas3_HD_sf"/>
</dbReference>
<dbReference type="Proteomes" id="UP001621964">
    <property type="component" value="Unassembled WGS sequence"/>
</dbReference>
<evidence type="ECO:0000313" key="11">
    <source>
        <dbReference type="EMBL" id="MFK7640990.1"/>
    </source>
</evidence>
<evidence type="ECO:0000256" key="9">
    <source>
        <dbReference type="SAM" id="MobiDB-lite"/>
    </source>
</evidence>
<keyword evidence="12" id="KW-1185">Reference proteome</keyword>
<comment type="similarity">
    <text evidence="1">In the N-terminal section; belongs to the CRISPR-associated nuclease Cas3-HD family.</text>
</comment>
<dbReference type="InterPro" id="IPR013395">
    <property type="entry name" value="CRISPR-assoc_Cas3_yers"/>
</dbReference>
<dbReference type="EMBL" id="JBJGEB010000001">
    <property type="protein sequence ID" value="MFK7640990.1"/>
    <property type="molecule type" value="Genomic_DNA"/>
</dbReference>
<comment type="caution">
    <text evidence="11">The sequence shown here is derived from an EMBL/GenBank/DDBJ whole genome shotgun (WGS) entry which is preliminary data.</text>
</comment>
<keyword evidence="5" id="KW-0378">Hydrolase</keyword>
<proteinExistence type="inferred from homology"/>
<comment type="similarity">
    <text evidence="2">In the central section; belongs to the CRISPR-associated helicase Cas3 family.</text>
</comment>
<sequence length="1114" mass="126358">MNILLISQCSKNALKTTRRILDQFAERCGERTWQTPITEAGLDTLHRMLRETARKNTAVACYWTRGRNRTELLWIVGDRRQFNAQGRVPTNRSRRDILRSDHETEWRHGASIQIAATLAALLHDLGKATGFFQNKLKTRTPSADPYRHEWLSLRLFQAMIKGCRTDAEWLGRLKNWPQYLAKHPHWYKNFGASDKNPKGDYDFTFPPLARWIAWLIVSHHRLPFYPRYNYPGDTFKKGWEDTRTRQTVGEFFDQLEPADRWVRNSAAKINKTSFFSLQADPTTSPLWQKQAAFWADRALQHRPLAEWCEQNHSDTPADPLLLHLSRLCLMAGDHNYSALPPNDESRLKGVSELYANTDKDKEKRPKQKLDEHLCGVAKLTARFARLLPLLPRELPALGNHRPFRKPTANPRFQWQNKAFDLSRRFQTASAKQGFFGVNLASTGCGKTLANARIMYALSDPDRGARFTIALGLRVLTLQTGLALRQRLELEENESLATLVGGGAAKELFARRADDSPPEKENGPTPEETGSESAEGLLDGKSFTDISDCPIDDKIFGTLIADTTARRLLHTPVVTCTVDHLMQLCEQQRGGRYIVPMLRLLGSDLVLDEPDDFSTEDLPALSRLVYWAGLLGSRVLLSSATLTPDMVIGLRDAYRDGRRIWNEHQGLPQEPVVCAWFDEFDQHIGAYRREEFIRQHETFCRNRSEKLAAQPVRRRAEWLDIDSTDPATLTAKLLERASTLHRRHSQTDPASGKHISVGLIRFANINPMVKYAQAMFGLTLPDDTALHIACYHSQQLLLLRSNLERRLDTLLDRKDPAKLFAHRDIQTALAQSPARNHIFIVFGSPVTEVGRDHDYDWAIIEPSSMRSLIQLCGRVWRHRPHLSAAEHANIAILSRNIKALTRSPEEPAYCHPGFESKNAMLSSHDAQTLISSEETGHINSIPRLHRPMPSEKPKPRSDSLTELEHRVMADILNNPQRFPALYRQPGNAAPLTAHHAKISPFRSGRPQTDYVAFWDAEDEKIAFKTSENAERYGGSKDGRDTEVAFKLTAAPSPTAAVFPWLCQSLPDALAKKADGDTPEALAAAAQKYAVVSLDIDSEKWCYNEWSGFWHDTEQT</sequence>
<evidence type="ECO:0000256" key="1">
    <source>
        <dbReference type="ARBA" id="ARBA00006847"/>
    </source>
</evidence>
<keyword evidence="8" id="KW-0051">Antiviral defense</keyword>
<evidence type="ECO:0000256" key="5">
    <source>
        <dbReference type="ARBA" id="ARBA00022801"/>
    </source>
</evidence>
<dbReference type="InterPro" id="IPR027417">
    <property type="entry name" value="P-loop_NTPase"/>
</dbReference>
<dbReference type="Pfam" id="PF22590">
    <property type="entry name" value="Cas3-like_C_2"/>
    <property type="match status" value="1"/>
</dbReference>